<name>A0ACB8UJR1_9APHY</name>
<comment type="caution">
    <text evidence="1">The sequence shown here is derived from an EMBL/GenBank/DDBJ whole genome shotgun (WGS) entry which is preliminary data.</text>
</comment>
<sequence length="157" mass="17094">MVRNSRPQAITVGACTAAVETTYACRKQLQKSPQADPLVLSATLASKAATPATTGNTRHPTNDLVKSCCAHSTLTRRAVRLAHRTPTPRRSKVGQELARKRKREVSVQRRSRWAGSMVTVVDRHAVVVEPAGRDKDENAQNADAGLLGEKDWCDNLA</sequence>
<reference evidence="1" key="1">
    <citation type="journal article" date="2021" name="Environ. Microbiol.">
        <title>Gene family expansions and transcriptome signatures uncover fungal adaptations to wood decay.</title>
        <authorList>
            <person name="Hage H."/>
            <person name="Miyauchi S."/>
            <person name="Viragh M."/>
            <person name="Drula E."/>
            <person name="Min B."/>
            <person name="Chaduli D."/>
            <person name="Navarro D."/>
            <person name="Favel A."/>
            <person name="Norest M."/>
            <person name="Lesage-Meessen L."/>
            <person name="Balint B."/>
            <person name="Merenyi Z."/>
            <person name="de Eugenio L."/>
            <person name="Morin E."/>
            <person name="Martinez A.T."/>
            <person name="Baldrian P."/>
            <person name="Stursova M."/>
            <person name="Martinez M.J."/>
            <person name="Novotny C."/>
            <person name="Magnuson J.K."/>
            <person name="Spatafora J.W."/>
            <person name="Maurice S."/>
            <person name="Pangilinan J."/>
            <person name="Andreopoulos W."/>
            <person name="LaButti K."/>
            <person name="Hundley H."/>
            <person name="Na H."/>
            <person name="Kuo A."/>
            <person name="Barry K."/>
            <person name="Lipzen A."/>
            <person name="Henrissat B."/>
            <person name="Riley R."/>
            <person name="Ahrendt S."/>
            <person name="Nagy L.G."/>
            <person name="Grigoriev I.V."/>
            <person name="Martin F."/>
            <person name="Rosso M.N."/>
        </authorList>
    </citation>
    <scope>NUCLEOTIDE SEQUENCE</scope>
    <source>
        <strain evidence="1">CBS 384.51</strain>
    </source>
</reference>
<evidence type="ECO:0000313" key="1">
    <source>
        <dbReference type="EMBL" id="KAI0094508.1"/>
    </source>
</evidence>
<proteinExistence type="predicted"/>
<gene>
    <name evidence="1" type="ORF">BDY19DRAFT_24232</name>
</gene>
<accession>A0ACB8UJR1</accession>
<evidence type="ECO:0000313" key="2">
    <source>
        <dbReference type="Proteomes" id="UP001055072"/>
    </source>
</evidence>
<organism evidence="1 2">
    <name type="scientific">Irpex rosettiformis</name>
    <dbReference type="NCBI Taxonomy" id="378272"/>
    <lineage>
        <taxon>Eukaryota</taxon>
        <taxon>Fungi</taxon>
        <taxon>Dikarya</taxon>
        <taxon>Basidiomycota</taxon>
        <taxon>Agaricomycotina</taxon>
        <taxon>Agaricomycetes</taxon>
        <taxon>Polyporales</taxon>
        <taxon>Irpicaceae</taxon>
        <taxon>Irpex</taxon>
    </lineage>
</organism>
<dbReference type="Proteomes" id="UP001055072">
    <property type="component" value="Unassembled WGS sequence"/>
</dbReference>
<dbReference type="EMBL" id="MU274900">
    <property type="protein sequence ID" value="KAI0094508.1"/>
    <property type="molecule type" value="Genomic_DNA"/>
</dbReference>
<protein>
    <submittedName>
        <fullName evidence="1">Uncharacterized protein</fullName>
    </submittedName>
</protein>
<keyword evidence="2" id="KW-1185">Reference proteome</keyword>